<comment type="catalytic activity">
    <reaction evidence="3">
        <text>Mo-molybdopterin + GTP + H(+) = Mo-molybdopterin guanine dinucleotide + diphosphate</text>
        <dbReference type="Rhea" id="RHEA:34243"/>
        <dbReference type="ChEBI" id="CHEBI:15378"/>
        <dbReference type="ChEBI" id="CHEBI:33019"/>
        <dbReference type="ChEBI" id="CHEBI:37565"/>
        <dbReference type="ChEBI" id="CHEBI:71302"/>
        <dbReference type="ChEBI" id="CHEBI:71310"/>
        <dbReference type="EC" id="2.7.7.77"/>
    </reaction>
</comment>
<reference evidence="6" key="1">
    <citation type="journal article" date="2020" name="Cell Host Microbe">
        <title>Functional and Genomic Variation between Human-Derived Isolates of Lachnospiraceae Reveals Inter- and Intra-Species Diversity.</title>
        <authorList>
            <person name="Sorbara M.T."/>
            <person name="Littmann E.R."/>
            <person name="Fontana E."/>
            <person name="Moody T.U."/>
            <person name="Kohout C.E."/>
            <person name="Gjonbalaj M."/>
            <person name="Eaton V."/>
            <person name="Seok R."/>
            <person name="Leiner I.M."/>
            <person name="Pamer E.G."/>
        </authorList>
    </citation>
    <scope>NUCLEOTIDE SEQUENCE</scope>
    <source>
        <strain evidence="6">MSK.10.16</strain>
    </source>
</reference>
<dbReference type="Pfam" id="PF03205">
    <property type="entry name" value="MobB"/>
    <property type="match status" value="1"/>
</dbReference>
<feature type="binding site" evidence="3">
    <location>
        <position position="22"/>
    </location>
    <ligand>
        <name>GTP</name>
        <dbReference type="ChEBI" id="CHEBI:37565"/>
    </ligand>
</feature>
<dbReference type="InterPro" id="IPR013482">
    <property type="entry name" value="Molybde_CF_guanTrfase"/>
</dbReference>
<dbReference type="PANTHER" id="PTHR40072:SF1">
    <property type="entry name" value="MOLYBDOPTERIN-GUANINE DINUCLEOTIDE BIOSYNTHESIS ADAPTER PROTEIN"/>
    <property type="match status" value="1"/>
</dbReference>
<dbReference type="InterPro" id="IPR052539">
    <property type="entry name" value="MGD_biosynthesis_adapter"/>
</dbReference>
<dbReference type="Pfam" id="PF12804">
    <property type="entry name" value="NTP_transf_3"/>
    <property type="match status" value="1"/>
</dbReference>
<keyword evidence="3" id="KW-0547">Nucleotide-binding</keyword>
<comment type="domain">
    <text evidence="3">The N-terminal domain determines nucleotide recognition and specific binding, while the C-terminal domain determines the specific binding to the target protein.</text>
</comment>
<evidence type="ECO:0000313" key="6">
    <source>
        <dbReference type="EMBL" id="NSE56755.1"/>
    </source>
</evidence>
<dbReference type="EMBL" id="JAAIOD010000001">
    <property type="protein sequence ID" value="NSE56755.1"/>
    <property type="molecule type" value="Genomic_DNA"/>
</dbReference>
<evidence type="ECO:0000313" key="7">
    <source>
        <dbReference type="Proteomes" id="UP000724058"/>
    </source>
</evidence>
<dbReference type="HAMAP" id="MF_00316">
    <property type="entry name" value="MobA"/>
    <property type="match status" value="1"/>
</dbReference>
<feature type="binding site" evidence="3">
    <location>
        <begin position="10"/>
        <end position="12"/>
    </location>
    <ligand>
        <name>GTP</name>
        <dbReference type="ChEBI" id="CHEBI:37565"/>
    </ligand>
</feature>
<dbReference type="InterPro" id="IPR029044">
    <property type="entry name" value="Nucleotide-diphossugar_trans"/>
</dbReference>
<feature type="binding site" evidence="3">
    <location>
        <position position="97"/>
    </location>
    <ligand>
        <name>Mg(2+)</name>
        <dbReference type="ChEBI" id="CHEBI:18420"/>
    </ligand>
</feature>
<comment type="caution">
    <text evidence="6">The sequence shown here is derived from an EMBL/GenBank/DDBJ whole genome shotgun (WGS) entry which is preliminary data.</text>
</comment>
<comment type="similarity">
    <text evidence="3">Belongs to the MobA family.</text>
</comment>
<accession>A0AAP7AR98</accession>
<comment type="caution">
    <text evidence="3">Lacks conserved residue(s) required for the propagation of feature annotation.</text>
</comment>
<feature type="domain" description="MobA-like NTP transferase" evidence="5">
    <location>
        <begin position="7"/>
        <end position="160"/>
    </location>
</feature>
<evidence type="ECO:0000259" key="4">
    <source>
        <dbReference type="Pfam" id="PF03205"/>
    </source>
</evidence>
<dbReference type="GO" id="GO:0046872">
    <property type="term" value="F:metal ion binding"/>
    <property type="evidence" value="ECO:0007669"/>
    <property type="project" value="UniProtKB-KW"/>
</dbReference>
<comment type="cofactor">
    <cofactor evidence="3">
        <name>Mg(2+)</name>
        <dbReference type="ChEBI" id="CHEBI:18420"/>
    </cofactor>
</comment>
<keyword evidence="3" id="KW-0479">Metal-binding</keyword>
<keyword evidence="2 3" id="KW-0501">Molybdenum cofactor biosynthesis</keyword>
<evidence type="ECO:0000256" key="2">
    <source>
        <dbReference type="ARBA" id="ARBA00023150"/>
    </source>
</evidence>
<organism evidence="6 7">
    <name type="scientific">Dorea longicatena</name>
    <dbReference type="NCBI Taxonomy" id="88431"/>
    <lineage>
        <taxon>Bacteria</taxon>
        <taxon>Bacillati</taxon>
        <taxon>Bacillota</taxon>
        <taxon>Clostridia</taxon>
        <taxon>Lachnospirales</taxon>
        <taxon>Lachnospiraceae</taxon>
        <taxon>Dorea</taxon>
    </lineage>
</organism>
<proteinExistence type="inferred from homology"/>
<dbReference type="NCBIfam" id="TIGR00176">
    <property type="entry name" value="mobB"/>
    <property type="match status" value="1"/>
</dbReference>
<dbReference type="AlphaFoldDB" id="A0AAP7AR98"/>
<feature type="binding site" evidence="3">
    <location>
        <position position="97"/>
    </location>
    <ligand>
        <name>GTP</name>
        <dbReference type="ChEBI" id="CHEBI:37565"/>
    </ligand>
</feature>
<comment type="function">
    <text evidence="3">Transfers a GMP moiety from GTP to Mo-molybdopterin (Mo-MPT) cofactor (Moco or molybdenum cofactor) to form Mo-molybdopterin guanine dinucleotide (Mo-MGD) cofactor.</text>
</comment>
<dbReference type="RefSeq" id="WP_173792813.1">
    <property type="nucleotide sequence ID" value="NZ_JAAIOC010000001.1"/>
</dbReference>
<name>A0AAP7AR98_9FIRM</name>
<dbReference type="GO" id="GO:0061603">
    <property type="term" value="F:molybdenum cofactor guanylyltransferase activity"/>
    <property type="evidence" value="ECO:0007669"/>
    <property type="project" value="UniProtKB-EC"/>
</dbReference>
<keyword evidence="1 3" id="KW-0342">GTP-binding</keyword>
<dbReference type="Gene3D" id="3.90.550.10">
    <property type="entry name" value="Spore Coat Polysaccharide Biosynthesis Protein SpsA, Chain A"/>
    <property type="match status" value="1"/>
</dbReference>
<dbReference type="SUPFAM" id="SSF52540">
    <property type="entry name" value="P-loop containing nucleoside triphosphate hydrolases"/>
    <property type="match status" value="1"/>
</dbReference>
<keyword evidence="3" id="KW-0460">Magnesium</keyword>
<protein>
    <recommendedName>
        <fullName evidence="3">Probable molybdenum cofactor guanylyltransferase</fullName>
        <shortName evidence="3">MoCo guanylyltransferase</shortName>
        <ecNumber evidence="3">2.7.7.77</ecNumber>
    </recommendedName>
    <alternativeName>
        <fullName evidence="3">GTP:molybdopterin guanylyltransferase</fullName>
    </alternativeName>
    <alternativeName>
        <fullName evidence="3">Mo-MPT guanylyltransferase</fullName>
    </alternativeName>
    <alternativeName>
        <fullName evidence="3">Molybdopterin guanylyltransferase</fullName>
    </alternativeName>
    <alternativeName>
        <fullName evidence="3">Molybdopterin-guanine dinucleotide synthase</fullName>
        <shortName evidence="3">MGD synthase</shortName>
    </alternativeName>
</protein>
<feature type="domain" description="Molybdopterin-guanine dinucleotide biosynthesis protein B (MobB)" evidence="4">
    <location>
        <begin position="224"/>
        <end position="351"/>
    </location>
</feature>
<evidence type="ECO:0000256" key="3">
    <source>
        <dbReference type="HAMAP-Rule" id="MF_00316"/>
    </source>
</evidence>
<dbReference type="PANTHER" id="PTHR40072">
    <property type="entry name" value="MOLYBDOPTERIN-GUANINE DINUCLEOTIDE BIOSYNTHESIS ADAPTER PROTEIN-RELATED"/>
    <property type="match status" value="1"/>
</dbReference>
<keyword evidence="3" id="KW-0963">Cytoplasm</keyword>
<dbReference type="InterPro" id="IPR004435">
    <property type="entry name" value="MobB_dom"/>
</dbReference>
<dbReference type="InterPro" id="IPR027417">
    <property type="entry name" value="P-loop_NTPase"/>
</dbReference>
<dbReference type="Gene3D" id="3.40.50.300">
    <property type="entry name" value="P-loop containing nucleotide triphosphate hydrolases"/>
    <property type="match status" value="1"/>
</dbReference>
<evidence type="ECO:0000259" key="5">
    <source>
        <dbReference type="Pfam" id="PF12804"/>
    </source>
</evidence>
<feature type="binding site" evidence="3">
    <location>
        <position position="68"/>
    </location>
    <ligand>
        <name>GTP</name>
        <dbReference type="ChEBI" id="CHEBI:37565"/>
    </ligand>
</feature>
<dbReference type="GO" id="GO:0005525">
    <property type="term" value="F:GTP binding"/>
    <property type="evidence" value="ECO:0007669"/>
    <property type="project" value="UniProtKB-UniRule"/>
</dbReference>
<dbReference type="EC" id="2.7.7.77" evidence="3"/>
<dbReference type="InterPro" id="IPR025877">
    <property type="entry name" value="MobA-like_NTP_Trfase"/>
</dbReference>
<dbReference type="CDD" id="cd03116">
    <property type="entry name" value="MobB"/>
    <property type="match status" value="1"/>
</dbReference>
<dbReference type="Proteomes" id="UP000724058">
    <property type="component" value="Unassembled WGS sequence"/>
</dbReference>
<comment type="subcellular location">
    <subcellularLocation>
        <location evidence="3">Cytoplasm</location>
    </subcellularLocation>
</comment>
<sequence length="382" mass="43104">MQSKVSAVILCGGESRRMGQDKAKLQVGKYTFLEQIVRNIMDNGPDEMFLSVRRKNDYSEIKVTHIEDLEQNKGPLMGIYSVMCVASYEKIWVTSCDMPFIDWQVAEELAVYFEDGIDAVIPVDRTGKKYVLCAWYRKSTLEILKEHLESGDLKVKHLLGRLRVCYVAVEGLTDGSHKFQNINTREEYQAFTGQSDSISNRESCGKSAGTAVRPDKELHTDIPIVSFVAYSGTGKTTFLERLIPKLKARGLKIAIVKHDGHRFEIDHEGKDSDRFTKAGADVTGLISSEKAVLMENRQTDPEDFLKKIDGVDLILTEGFKQGPWPKIMLHRKGSGKPMPLLPEECLAVISDAEVMDCENLFTLEETEKTADFLFRYVQNTLC</sequence>
<reference evidence="6" key="2">
    <citation type="submission" date="2020-02" db="EMBL/GenBank/DDBJ databases">
        <authorList>
            <person name="Littmann E."/>
            <person name="Sorbara M."/>
        </authorList>
    </citation>
    <scope>NUCLEOTIDE SEQUENCE</scope>
    <source>
        <strain evidence="6">MSK.10.16</strain>
    </source>
</reference>
<dbReference type="GO" id="GO:0006777">
    <property type="term" value="P:Mo-molybdopterin cofactor biosynthetic process"/>
    <property type="evidence" value="ECO:0007669"/>
    <property type="project" value="UniProtKB-KW"/>
</dbReference>
<evidence type="ECO:0000256" key="1">
    <source>
        <dbReference type="ARBA" id="ARBA00023134"/>
    </source>
</evidence>
<dbReference type="GO" id="GO:0005737">
    <property type="term" value="C:cytoplasm"/>
    <property type="evidence" value="ECO:0007669"/>
    <property type="project" value="UniProtKB-SubCell"/>
</dbReference>
<keyword evidence="3" id="KW-0808">Transferase</keyword>
<dbReference type="CDD" id="cd02503">
    <property type="entry name" value="MobA"/>
    <property type="match status" value="1"/>
</dbReference>
<gene>
    <name evidence="6" type="primary">mobB</name>
    <name evidence="3" type="synonym">mobA</name>
    <name evidence="6" type="ORF">G4332_01200</name>
</gene>
<dbReference type="SUPFAM" id="SSF53448">
    <property type="entry name" value="Nucleotide-diphospho-sugar transferases"/>
    <property type="match status" value="1"/>
</dbReference>